<dbReference type="InterPro" id="IPR016163">
    <property type="entry name" value="Ald_DH_C"/>
</dbReference>
<dbReference type="eggNOG" id="KOG2449">
    <property type="taxonomic scope" value="Eukaryota"/>
</dbReference>
<dbReference type="GO" id="GO:0006210">
    <property type="term" value="P:thymine catabolic process"/>
    <property type="evidence" value="ECO:0007669"/>
    <property type="project" value="TreeGrafter"/>
</dbReference>
<dbReference type="STRING" id="1287681.M7TE33"/>
<reference evidence="8" key="1">
    <citation type="journal article" date="2013" name="Genome Announc.">
        <title>Draft genome sequence of the grapevine dieback fungus Eutypa lata UCR-EL1.</title>
        <authorList>
            <person name="Blanco-Ulate B."/>
            <person name="Rolshausen P.E."/>
            <person name="Cantu D."/>
        </authorList>
    </citation>
    <scope>NUCLEOTIDE SEQUENCE [LARGE SCALE GENOMIC DNA]</scope>
    <source>
        <strain evidence="8">UCR-EL1</strain>
    </source>
</reference>
<dbReference type="PANTHER" id="PTHR43866:SF3">
    <property type="entry name" value="METHYLMALONATE-SEMIALDEHYDE DEHYDROGENASE [ACYLATING], MITOCHONDRIAL"/>
    <property type="match status" value="1"/>
</dbReference>
<dbReference type="HOGENOM" id="CLU_403858_0_0_1"/>
<dbReference type="SUPFAM" id="SSF53720">
    <property type="entry name" value="ALDH-like"/>
    <property type="match status" value="1"/>
</dbReference>
<organism evidence="7 8">
    <name type="scientific">Eutypa lata (strain UCR-EL1)</name>
    <name type="common">Grapevine dieback disease fungus</name>
    <name type="synonym">Eutypa armeniacae</name>
    <dbReference type="NCBI Taxonomy" id="1287681"/>
    <lineage>
        <taxon>Eukaryota</taxon>
        <taxon>Fungi</taxon>
        <taxon>Dikarya</taxon>
        <taxon>Ascomycota</taxon>
        <taxon>Pezizomycotina</taxon>
        <taxon>Sordariomycetes</taxon>
        <taxon>Xylariomycetidae</taxon>
        <taxon>Xylariales</taxon>
        <taxon>Diatrypaceae</taxon>
        <taxon>Eutypa</taxon>
    </lineage>
</organism>
<dbReference type="Proteomes" id="UP000012174">
    <property type="component" value="Unassembled WGS sequence"/>
</dbReference>
<evidence type="ECO:0000313" key="7">
    <source>
        <dbReference type="EMBL" id="EMR64960.1"/>
    </source>
</evidence>
<evidence type="ECO:0000256" key="3">
    <source>
        <dbReference type="ARBA" id="ARBA00023002"/>
    </source>
</evidence>
<keyword evidence="3" id="KW-0560">Oxidoreductase</keyword>
<proteinExistence type="inferred from homology"/>
<keyword evidence="4" id="KW-0520">NAD</keyword>
<sequence length="681" mass="74630">MLEGSFRNIITVFGATGRQGGAVASTFLHDPKLKDEWVVRAAVRNVSKESAKQLAEQGAEVVAANLDDKASLVRAMTGAYAAFGVTNYWEKVNMQYEIQQGKNLADAAKEAGVQHYIWSSLDDVKKISKGKLQKVYHFDSKAEVEDYVRTLGIPATFFLAGFYMSNIPEDLFKPMPTADGNNSSLVWTFKIPCAASTPIPTFDTRDTGKYVKAIVRNRDVLLGKRFLGANAYITVQEMVDAFARAFPEEAGKTARFLQVSDEVYRASLRSQGSPEFIVDELAEMGRLLDEYGYFGGEPLEESLKYVEDPLPYAAMSSEMGGRVPHGPPRTEFTGNFIDNAFVLSNAERWLLVLDPCTKAVLTRVPKSNPDEVRQAVDSCVAAFSIWSITNKGERQDRLLLLSSLIRMHEAEIASTIVDESGRTFPDALSEVRRGIDMVKFAATPTASLWIAILVQNAGFPPGCLNIVHGDGEVARWIAKEPGIQAVSVVGSETTGDALWTESCLHRKRIQANVSSYNHAVIMPDSPKDFAINAVIESTFGAAGQRCTAPRIAVLVGSACEWIEAMVARASRLVVGDGRETKVDLGPVITASAKTKILAQIEDALREGAHLELDGRQNACTTNPKGSWVAPTAVQYLPTRYSSACRVQFYFQQVIFSRRLISMELMQSGPSHLSGIIQISKL</sequence>
<evidence type="ECO:0000313" key="8">
    <source>
        <dbReference type="Proteomes" id="UP000012174"/>
    </source>
</evidence>
<dbReference type="EMBL" id="KB706959">
    <property type="protein sequence ID" value="EMR64960.1"/>
    <property type="molecule type" value="Genomic_DNA"/>
</dbReference>
<evidence type="ECO:0000256" key="2">
    <source>
        <dbReference type="ARBA" id="ARBA00013048"/>
    </source>
</evidence>
<gene>
    <name evidence="7" type="ORF">UCREL1_8069</name>
</gene>
<dbReference type="CDD" id="cd05251">
    <property type="entry name" value="NmrA_like_SDR_a"/>
    <property type="match status" value="1"/>
</dbReference>
<feature type="domain" description="Aldehyde dehydrogenase" evidence="5">
    <location>
        <begin position="443"/>
        <end position="637"/>
    </location>
</feature>
<evidence type="ECO:0000256" key="1">
    <source>
        <dbReference type="ARBA" id="ARBA00009986"/>
    </source>
</evidence>
<dbReference type="GO" id="GO:0005739">
    <property type="term" value="C:mitochondrion"/>
    <property type="evidence" value="ECO:0007669"/>
    <property type="project" value="TreeGrafter"/>
</dbReference>
<keyword evidence="8" id="KW-1185">Reference proteome</keyword>
<comment type="similarity">
    <text evidence="1">Belongs to the aldehyde dehydrogenase family.</text>
</comment>
<dbReference type="PANTHER" id="PTHR43866">
    <property type="entry name" value="MALONATE-SEMIALDEHYDE DEHYDROGENASE"/>
    <property type="match status" value="1"/>
</dbReference>
<dbReference type="InterPro" id="IPR015590">
    <property type="entry name" value="Aldehyde_DH_dom"/>
</dbReference>
<evidence type="ECO:0000259" key="5">
    <source>
        <dbReference type="Pfam" id="PF00171"/>
    </source>
</evidence>
<dbReference type="AlphaFoldDB" id="M7TE33"/>
<dbReference type="OrthoDB" id="419598at2759"/>
<dbReference type="Gene3D" id="3.40.50.720">
    <property type="entry name" value="NAD(P)-binding Rossmann-like Domain"/>
    <property type="match status" value="1"/>
</dbReference>
<dbReference type="Pfam" id="PF00171">
    <property type="entry name" value="Aldedh"/>
    <property type="match status" value="1"/>
</dbReference>
<name>M7TE33_EUTLA</name>
<dbReference type="InterPro" id="IPR016161">
    <property type="entry name" value="Ald_DH/histidinol_DH"/>
</dbReference>
<evidence type="ECO:0000259" key="6">
    <source>
        <dbReference type="Pfam" id="PF05368"/>
    </source>
</evidence>
<dbReference type="GO" id="GO:0004491">
    <property type="term" value="F:methylmalonate-semialdehyde dehydrogenase (acylating, NAD) activity"/>
    <property type="evidence" value="ECO:0007669"/>
    <property type="project" value="UniProtKB-EC"/>
</dbReference>
<dbReference type="InterPro" id="IPR016160">
    <property type="entry name" value="Ald_DH_CS_CYS"/>
</dbReference>
<dbReference type="InterPro" id="IPR010061">
    <property type="entry name" value="MeMal-semiAld_DH"/>
</dbReference>
<accession>M7TE33</accession>
<dbReference type="KEGG" id="ela:UCREL1_8069"/>
<dbReference type="InterPro" id="IPR016162">
    <property type="entry name" value="Ald_DH_N"/>
</dbReference>
<protein>
    <recommendedName>
        <fullName evidence="2">methylmalonate-semialdehyde dehydrogenase (CoA acylating)</fullName>
        <ecNumber evidence="2">1.2.1.27</ecNumber>
    </recommendedName>
</protein>
<evidence type="ECO:0000256" key="4">
    <source>
        <dbReference type="ARBA" id="ARBA00023027"/>
    </source>
</evidence>
<dbReference type="Gene3D" id="3.90.25.10">
    <property type="entry name" value="UDP-galactose 4-epimerase, domain 1"/>
    <property type="match status" value="1"/>
</dbReference>
<dbReference type="GO" id="GO:0006574">
    <property type="term" value="P:L-valine catabolic process"/>
    <property type="evidence" value="ECO:0007669"/>
    <property type="project" value="TreeGrafter"/>
</dbReference>
<feature type="domain" description="NmrA-like" evidence="6">
    <location>
        <begin position="9"/>
        <end position="309"/>
    </location>
</feature>
<dbReference type="Pfam" id="PF05368">
    <property type="entry name" value="NmrA"/>
    <property type="match status" value="1"/>
</dbReference>
<dbReference type="Gene3D" id="3.40.605.10">
    <property type="entry name" value="Aldehyde Dehydrogenase, Chain A, domain 1"/>
    <property type="match status" value="2"/>
</dbReference>
<dbReference type="InterPro" id="IPR036291">
    <property type="entry name" value="NAD(P)-bd_dom_sf"/>
</dbReference>
<dbReference type="InterPro" id="IPR008030">
    <property type="entry name" value="NmrA-like"/>
</dbReference>
<dbReference type="SUPFAM" id="SSF51735">
    <property type="entry name" value="NAD(P)-binding Rossmann-fold domains"/>
    <property type="match status" value="1"/>
</dbReference>
<dbReference type="EC" id="1.2.1.27" evidence="2"/>
<dbReference type="Gene3D" id="3.40.309.10">
    <property type="entry name" value="Aldehyde Dehydrogenase, Chain A, domain 2"/>
    <property type="match status" value="1"/>
</dbReference>
<dbReference type="PROSITE" id="PS00070">
    <property type="entry name" value="ALDEHYDE_DEHYDR_CYS"/>
    <property type="match status" value="1"/>
</dbReference>